<name>A0A0F5QBG8_9HYPH</name>
<proteinExistence type="predicted"/>
<keyword evidence="2" id="KW-1185">Reference proteome</keyword>
<evidence type="ECO:0008006" key="3">
    <source>
        <dbReference type="Google" id="ProtNLM"/>
    </source>
</evidence>
<dbReference type="PATRIC" id="fig|1293439.3.peg.1688"/>
<organism evidence="1 2">
    <name type="scientific">Devosia epidermidihirudinis</name>
    <dbReference type="NCBI Taxonomy" id="1293439"/>
    <lineage>
        <taxon>Bacteria</taxon>
        <taxon>Pseudomonadati</taxon>
        <taxon>Pseudomonadota</taxon>
        <taxon>Alphaproteobacteria</taxon>
        <taxon>Hyphomicrobiales</taxon>
        <taxon>Devosiaceae</taxon>
        <taxon>Devosia</taxon>
    </lineage>
</organism>
<evidence type="ECO:0000313" key="2">
    <source>
        <dbReference type="Proteomes" id="UP000033411"/>
    </source>
</evidence>
<reference evidence="1 2" key="1">
    <citation type="submission" date="2015-03" db="EMBL/GenBank/DDBJ databases">
        <authorList>
            <person name="Lepp D."/>
            <person name="Hassan Y.I."/>
            <person name="Li X.-Z."/>
            <person name="Zhou T."/>
        </authorList>
    </citation>
    <scope>NUCLEOTIDE SEQUENCE [LARGE SCALE GENOMIC DNA]</scope>
    <source>
        <strain evidence="1 2">E84</strain>
    </source>
</reference>
<gene>
    <name evidence="1" type="ORF">WH87_10500</name>
</gene>
<comment type="caution">
    <text evidence="1">The sequence shown here is derived from an EMBL/GenBank/DDBJ whole genome shotgun (WGS) entry which is preliminary data.</text>
</comment>
<dbReference type="EMBL" id="LANJ01000016">
    <property type="protein sequence ID" value="KKC38041.1"/>
    <property type="molecule type" value="Genomic_DNA"/>
</dbReference>
<sequence>MREQTVFEFDHVGITTTTKQPEEDWVEQSRIWVTNPRNHPQHIEFLRYAPDSGVPALVRDNPHVAYRVDDLAARVAEADEVLIAPFAVGDFLEVAFVLKHGAVFEYMHYLKDGWFGQ</sequence>
<accession>A0A0F5QBG8</accession>
<dbReference type="AlphaFoldDB" id="A0A0F5QBG8"/>
<dbReference type="STRING" id="1293439.WH87_10500"/>
<protein>
    <recommendedName>
        <fullName evidence="3">VOC domain-containing protein</fullName>
    </recommendedName>
</protein>
<evidence type="ECO:0000313" key="1">
    <source>
        <dbReference type="EMBL" id="KKC38041.1"/>
    </source>
</evidence>
<dbReference type="Proteomes" id="UP000033411">
    <property type="component" value="Unassembled WGS sequence"/>
</dbReference>